<dbReference type="Proteomes" id="UP001148662">
    <property type="component" value="Unassembled WGS sequence"/>
</dbReference>
<reference evidence="1" key="1">
    <citation type="submission" date="2022-07" db="EMBL/GenBank/DDBJ databases">
        <title>Genome Sequence of Phlebia brevispora.</title>
        <authorList>
            <person name="Buettner E."/>
        </authorList>
    </citation>
    <scope>NUCLEOTIDE SEQUENCE</scope>
    <source>
        <strain evidence="1">MPL23</strain>
    </source>
</reference>
<name>A0ACC1S5F3_9APHY</name>
<comment type="caution">
    <text evidence="1">The sequence shown here is derived from an EMBL/GenBank/DDBJ whole genome shotgun (WGS) entry which is preliminary data.</text>
</comment>
<keyword evidence="2" id="KW-1185">Reference proteome</keyword>
<evidence type="ECO:0000313" key="2">
    <source>
        <dbReference type="Proteomes" id="UP001148662"/>
    </source>
</evidence>
<accession>A0ACC1S5F3</accession>
<organism evidence="1 2">
    <name type="scientific">Phlebia brevispora</name>
    <dbReference type="NCBI Taxonomy" id="194682"/>
    <lineage>
        <taxon>Eukaryota</taxon>
        <taxon>Fungi</taxon>
        <taxon>Dikarya</taxon>
        <taxon>Basidiomycota</taxon>
        <taxon>Agaricomycotina</taxon>
        <taxon>Agaricomycetes</taxon>
        <taxon>Polyporales</taxon>
        <taxon>Meruliaceae</taxon>
        <taxon>Phlebia</taxon>
    </lineage>
</organism>
<protein>
    <submittedName>
        <fullName evidence="1">Uncharacterized protein</fullName>
    </submittedName>
</protein>
<dbReference type="EMBL" id="JANHOG010001726">
    <property type="protein sequence ID" value="KAJ3532522.1"/>
    <property type="molecule type" value="Genomic_DNA"/>
</dbReference>
<sequence>MPRRPRPASRRPPPGSLKRNYADRPKPSLSARPTGADKSKLKLRKPVVLESEDQDSEHSASEVTDLEGSENDSEDGLIDEDSEADVDIDAPRVAQWVDEEELKEDQEESDDGDEGDNAIAGPSNLKVLQDGLSALPLGTLRKAQRALANAKVDSDSDDGSDEDSLSAAQDSDREQEQPHENKEKTKEKVKPQIEKRKNKHAPIEMSSRRRERRKIIVEDKKPAPRDPRFLSVTGEFSAERFRAQYGFLSGLHKDELTTLKDNLKRARRMLASSPRDQREAREAEVQRLERTVKRAESTVNKDKRDQIEQSAMQKAHQEEREKRKQGKGAWYMKKTDEKNLLTRARYDALAESGGKRAVKKAIEKKQKKVSQKEKKRRPFAPDGAGKRQPTGQGDNSRPTKRQRFG</sequence>
<proteinExistence type="predicted"/>
<gene>
    <name evidence="1" type="ORF">NM688_g7407</name>
</gene>
<evidence type="ECO:0000313" key="1">
    <source>
        <dbReference type="EMBL" id="KAJ3532522.1"/>
    </source>
</evidence>